<evidence type="ECO:0000313" key="3">
    <source>
        <dbReference type="EMBL" id="MBB6053869.1"/>
    </source>
</evidence>
<dbReference type="InterPro" id="IPR052026">
    <property type="entry name" value="ExeA_AAA_ATPase_DNA-bind"/>
</dbReference>
<dbReference type="SUPFAM" id="SSF52540">
    <property type="entry name" value="P-loop containing nucleoside triphosphate hydrolases"/>
    <property type="match status" value="1"/>
</dbReference>
<dbReference type="InterPro" id="IPR027417">
    <property type="entry name" value="P-loop_NTPase"/>
</dbReference>
<accession>A0A7W9W8S0</accession>
<reference evidence="3 4" key="1">
    <citation type="submission" date="2020-08" db="EMBL/GenBank/DDBJ databases">
        <title>Genomic Encyclopedia of Type Strains, Phase IV (KMG-IV): sequencing the most valuable type-strain genomes for metagenomic binning, comparative biology and taxonomic classification.</title>
        <authorList>
            <person name="Goeker M."/>
        </authorList>
    </citation>
    <scope>NUCLEOTIDE SEQUENCE [LARGE SCALE GENOMIC DNA]</scope>
    <source>
        <strain evidence="3 4">DSM 23562</strain>
    </source>
</reference>
<dbReference type="InterPro" id="IPR049945">
    <property type="entry name" value="AAA_22"/>
</dbReference>
<name>A0A7W9W8S0_ARMRO</name>
<feature type="region of interest" description="Disordered" evidence="1">
    <location>
        <begin position="264"/>
        <end position="286"/>
    </location>
</feature>
<gene>
    <name evidence="3" type="ORF">HNQ39_005716</name>
</gene>
<dbReference type="Proteomes" id="UP000520814">
    <property type="component" value="Unassembled WGS sequence"/>
</dbReference>
<feature type="compositionally biased region" description="Basic and acidic residues" evidence="1">
    <location>
        <begin position="264"/>
        <end position="275"/>
    </location>
</feature>
<evidence type="ECO:0000256" key="1">
    <source>
        <dbReference type="SAM" id="MobiDB-lite"/>
    </source>
</evidence>
<keyword evidence="4" id="KW-1185">Reference proteome</keyword>
<sequence length="286" mass="31788">MKPFAATPDPQFAYGTREHQLAVAKIQYAVEERQGIFLLQGEVGAGKTTVSQFMLNAWRDDESLVVAHITNPSVRTASQFLRLILAHFGEEAAHFQSDNWDALRGFLVGNYKSGKTTVLVIDEAQTISAENMETLTHISNEQTQKDKLIQIVLLAQPNIARKLTYKPALRDRIAHGSTLNPLSFQDAVAMMRHRVQVAGGNFDTLFPGEQLHRRLYNITKGVPRRLCMLCDNALLNAFAMGAKTVDDQTISDALDDLAFKGWKESESNTDRDAKSTSKPSKKGAKK</sequence>
<dbReference type="Gene3D" id="3.40.50.300">
    <property type="entry name" value="P-loop containing nucleotide triphosphate hydrolases"/>
    <property type="match status" value="1"/>
</dbReference>
<dbReference type="GO" id="GO:0016887">
    <property type="term" value="F:ATP hydrolysis activity"/>
    <property type="evidence" value="ECO:0007669"/>
    <property type="project" value="InterPro"/>
</dbReference>
<dbReference type="RefSeq" id="WP_184203957.1">
    <property type="nucleotide sequence ID" value="NZ_JACHGW010000009.1"/>
</dbReference>
<dbReference type="CDD" id="cd00009">
    <property type="entry name" value="AAA"/>
    <property type="match status" value="1"/>
</dbReference>
<feature type="domain" description="ORC1/DEAH AAA+ ATPase" evidence="2">
    <location>
        <begin position="32"/>
        <end position="163"/>
    </location>
</feature>
<dbReference type="PANTHER" id="PTHR35894">
    <property type="entry name" value="GENERAL SECRETION PATHWAY PROTEIN A-RELATED"/>
    <property type="match status" value="1"/>
</dbReference>
<dbReference type="EMBL" id="JACHGW010000009">
    <property type="protein sequence ID" value="MBB6053869.1"/>
    <property type="molecule type" value="Genomic_DNA"/>
</dbReference>
<dbReference type="PANTHER" id="PTHR35894:SF1">
    <property type="entry name" value="PHOSPHORIBULOKINASE _ URIDINE KINASE FAMILY"/>
    <property type="match status" value="1"/>
</dbReference>
<comment type="caution">
    <text evidence="3">The sequence shown here is derived from an EMBL/GenBank/DDBJ whole genome shotgun (WGS) entry which is preliminary data.</text>
</comment>
<dbReference type="AlphaFoldDB" id="A0A7W9W8S0"/>
<organism evidence="3 4">
    <name type="scientific">Armatimonas rosea</name>
    <dbReference type="NCBI Taxonomy" id="685828"/>
    <lineage>
        <taxon>Bacteria</taxon>
        <taxon>Bacillati</taxon>
        <taxon>Armatimonadota</taxon>
        <taxon>Armatimonadia</taxon>
        <taxon>Armatimonadales</taxon>
        <taxon>Armatimonadaceae</taxon>
        <taxon>Armatimonas</taxon>
    </lineage>
</organism>
<evidence type="ECO:0000259" key="2">
    <source>
        <dbReference type="Pfam" id="PF13401"/>
    </source>
</evidence>
<protein>
    <submittedName>
        <fullName evidence="3">Type II secretory pathway predicted ATPase ExeA</fullName>
    </submittedName>
</protein>
<proteinExistence type="predicted"/>
<evidence type="ECO:0000313" key="4">
    <source>
        <dbReference type="Proteomes" id="UP000520814"/>
    </source>
</evidence>
<dbReference type="Pfam" id="PF13401">
    <property type="entry name" value="AAA_22"/>
    <property type="match status" value="1"/>
</dbReference>